<evidence type="ECO:0000313" key="1">
    <source>
        <dbReference type="EMBL" id="KAG0492898.1"/>
    </source>
</evidence>
<dbReference type="InterPro" id="IPR017853">
    <property type="entry name" value="GH"/>
</dbReference>
<protein>
    <recommendedName>
        <fullName evidence="3">Mannan endo-1,4-beta-mannosidase</fullName>
    </recommendedName>
</protein>
<dbReference type="InterPro" id="IPR010431">
    <property type="entry name" value="Fascin"/>
</dbReference>
<dbReference type="PANTHER" id="PTHR10551">
    <property type="entry name" value="FASCIN"/>
    <property type="match status" value="1"/>
</dbReference>
<dbReference type="GO" id="GO:0051017">
    <property type="term" value="P:actin filament bundle assembly"/>
    <property type="evidence" value="ECO:0007669"/>
    <property type="project" value="TreeGrafter"/>
</dbReference>
<dbReference type="AlphaFoldDB" id="A0A835RLT5"/>
<dbReference type="GO" id="GO:0016477">
    <property type="term" value="P:cell migration"/>
    <property type="evidence" value="ECO:0007669"/>
    <property type="project" value="TreeGrafter"/>
</dbReference>
<proteinExistence type="predicted"/>
<keyword evidence="2" id="KW-1185">Reference proteome</keyword>
<dbReference type="SUPFAM" id="SSF51445">
    <property type="entry name" value="(Trans)glycosidases"/>
    <property type="match status" value="1"/>
</dbReference>
<dbReference type="Proteomes" id="UP000636800">
    <property type="component" value="Chromosome 2"/>
</dbReference>
<accession>A0A835RLT5</accession>
<dbReference type="EMBL" id="JADCNL010000002">
    <property type="protein sequence ID" value="KAG0492898.1"/>
    <property type="molecule type" value="Genomic_DNA"/>
</dbReference>
<organism evidence="1 2">
    <name type="scientific">Vanilla planifolia</name>
    <name type="common">Vanilla</name>
    <dbReference type="NCBI Taxonomy" id="51239"/>
    <lineage>
        <taxon>Eukaryota</taxon>
        <taxon>Viridiplantae</taxon>
        <taxon>Streptophyta</taxon>
        <taxon>Embryophyta</taxon>
        <taxon>Tracheophyta</taxon>
        <taxon>Spermatophyta</taxon>
        <taxon>Magnoliopsida</taxon>
        <taxon>Liliopsida</taxon>
        <taxon>Asparagales</taxon>
        <taxon>Orchidaceae</taxon>
        <taxon>Vanilloideae</taxon>
        <taxon>Vanilleae</taxon>
        <taxon>Vanilla</taxon>
    </lineage>
</organism>
<dbReference type="GO" id="GO:0005737">
    <property type="term" value="C:cytoplasm"/>
    <property type="evidence" value="ECO:0007669"/>
    <property type="project" value="TreeGrafter"/>
</dbReference>
<sequence length="155" mass="17892">MGPLQGEFQVTNGYGRDKASSDDDVEDDFKFMSKNGLTTTRILVGWKYNLKIIIDLHAKHRAQRMADASRPERYAIELINEPLALEVTLDTLKRYYKAGYDVVCKYTDAYVIMSNRLSISDPIELVQFAIRFTRFVIDVHYYNLFSSIVDGMTMQ</sequence>
<dbReference type="PANTHER" id="PTHR10551:SF14">
    <property type="entry name" value="CELLULASE CONTAINING PROTEIN, EXPRESSED"/>
    <property type="match status" value="1"/>
</dbReference>
<dbReference type="GO" id="GO:0007163">
    <property type="term" value="P:establishment or maintenance of cell polarity"/>
    <property type="evidence" value="ECO:0007669"/>
    <property type="project" value="TreeGrafter"/>
</dbReference>
<name>A0A835RLT5_VANPL</name>
<dbReference type="GO" id="GO:0015629">
    <property type="term" value="C:actin cytoskeleton"/>
    <property type="evidence" value="ECO:0007669"/>
    <property type="project" value="TreeGrafter"/>
</dbReference>
<comment type="caution">
    <text evidence="1">The sequence shown here is derived from an EMBL/GenBank/DDBJ whole genome shotgun (WGS) entry which is preliminary data.</text>
</comment>
<evidence type="ECO:0008006" key="3">
    <source>
        <dbReference type="Google" id="ProtNLM"/>
    </source>
</evidence>
<gene>
    <name evidence="1" type="ORF">HPP92_006296</name>
</gene>
<evidence type="ECO:0000313" key="2">
    <source>
        <dbReference type="Proteomes" id="UP000636800"/>
    </source>
</evidence>
<dbReference type="GO" id="GO:0051015">
    <property type="term" value="F:actin filament binding"/>
    <property type="evidence" value="ECO:0007669"/>
    <property type="project" value="InterPro"/>
</dbReference>
<reference evidence="1 2" key="1">
    <citation type="journal article" date="2020" name="Nat. Food">
        <title>A phased Vanilla planifolia genome enables genetic improvement of flavour and production.</title>
        <authorList>
            <person name="Hasing T."/>
            <person name="Tang H."/>
            <person name="Brym M."/>
            <person name="Khazi F."/>
            <person name="Huang T."/>
            <person name="Chambers A.H."/>
        </authorList>
    </citation>
    <scope>NUCLEOTIDE SEQUENCE [LARGE SCALE GENOMIC DNA]</scope>
    <source>
        <tissue evidence="1">Leaf</tissue>
    </source>
</reference>
<dbReference type="Gene3D" id="3.20.20.80">
    <property type="entry name" value="Glycosidases"/>
    <property type="match status" value="1"/>
</dbReference>